<reference evidence="1" key="1">
    <citation type="submission" date="2019-12" db="EMBL/GenBank/DDBJ databases">
        <title>Genome sequencing and annotation of Brassica cretica.</title>
        <authorList>
            <person name="Studholme D.J."/>
            <person name="Sarris P.F."/>
        </authorList>
    </citation>
    <scope>NUCLEOTIDE SEQUENCE</scope>
    <source>
        <strain evidence="1">PFS-102/07</strain>
        <tissue evidence="1">Leaf</tissue>
    </source>
</reference>
<sequence length="129" mass="14451">MSNSTRSNKKKSLLFSDPALVERMIPGQRLDDQRVVIPDQDDDIAVAAQDVDDVARPRTLADYNRPDQYYDNIAAIRPPAIQRIDFELKPQYFTLVAQTPYCGLSVSSTVCSSSRTYSCNSENIMVGDD</sequence>
<accession>A0A8S9HUF4</accession>
<comment type="caution">
    <text evidence="1">The sequence shown here is derived from an EMBL/GenBank/DDBJ whole genome shotgun (WGS) entry which is preliminary data.</text>
</comment>
<gene>
    <name evidence="1" type="ORF">F2Q70_00016914</name>
</gene>
<evidence type="ECO:0000313" key="1">
    <source>
        <dbReference type="EMBL" id="KAF2560572.1"/>
    </source>
</evidence>
<dbReference type="AlphaFoldDB" id="A0A8S9HUF4"/>
<name>A0A8S9HUF4_BRACR</name>
<protein>
    <submittedName>
        <fullName evidence="1">Uncharacterized protein</fullName>
    </submittedName>
</protein>
<dbReference type="EMBL" id="QGKY02001250">
    <property type="protein sequence ID" value="KAF2560572.1"/>
    <property type="molecule type" value="Genomic_DNA"/>
</dbReference>
<organism evidence="1">
    <name type="scientific">Brassica cretica</name>
    <name type="common">Mustard</name>
    <dbReference type="NCBI Taxonomy" id="69181"/>
    <lineage>
        <taxon>Eukaryota</taxon>
        <taxon>Viridiplantae</taxon>
        <taxon>Streptophyta</taxon>
        <taxon>Embryophyta</taxon>
        <taxon>Tracheophyta</taxon>
        <taxon>Spermatophyta</taxon>
        <taxon>Magnoliopsida</taxon>
        <taxon>eudicotyledons</taxon>
        <taxon>Gunneridae</taxon>
        <taxon>Pentapetalae</taxon>
        <taxon>rosids</taxon>
        <taxon>malvids</taxon>
        <taxon>Brassicales</taxon>
        <taxon>Brassicaceae</taxon>
        <taxon>Brassiceae</taxon>
        <taxon>Brassica</taxon>
    </lineage>
</organism>
<proteinExistence type="predicted"/>